<accession>X0WFD7</accession>
<keyword evidence="2" id="KW-0813">Transport</keyword>
<dbReference type="PANTHER" id="PTHR43163:SF6">
    <property type="entry name" value="DIPEPTIDE TRANSPORT SYSTEM PERMEASE PROTEIN DPPB-RELATED"/>
    <property type="match status" value="1"/>
</dbReference>
<dbReference type="Pfam" id="PF00528">
    <property type="entry name" value="BPD_transp_1"/>
    <property type="match status" value="1"/>
</dbReference>
<keyword evidence="6 7" id="KW-0472">Membrane</keyword>
<dbReference type="GO" id="GO:0005886">
    <property type="term" value="C:plasma membrane"/>
    <property type="evidence" value="ECO:0007669"/>
    <property type="project" value="UniProtKB-SubCell"/>
</dbReference>
<name>X0WFD7_9ZZZZ</name>
<evidence type="ECO:0000256" key="3">
    <source>
        <dbReference type="ARBA" id="ARBA00022475"/>
    </source>
</evidence>
<proteinExistence type="predicted"/>
<protein>
    <recommendedName>
        <fullName evidence="8">ABC transmembrane type-1 domain-containing protein</fullName>
    </recommendedName>
</protein>
<evidence type="ECO:0000256" key="7">
    <source>
        <dbReference type="SAM" id="Phobius"/>
    </source>
</evidence>
<dbReference type="SUPFAM" id="SSF161098">
    <property type="entry name" value="MetI-like"/>
    <property type="match status" value="1"/>
</dbReference>
<reference evidence="9" key="1">
    <citation type="journal article" date="2014" name="Front. Microbiol.">
        <title>High frequency of phylogenetically diverse reductive dehalogenase-homologous genes in deep subseafloor sedimentary metagenomes.</title>
        <authorList>
            <person name="Kawai M."/>
            <person name="Futagami T."/>
            <person name="Toyoda A."/>
            <person name="Takaki Y."/>
            <person name="Nishi S."/>
            <person name="Hori S."/>
            <person name="Arai W."/>
            <person name="Tsubouchi T."/>
            <person name="Morono Y."/>
            <person name="Uchiyama I."/>
            <person name="Ito T."/>
            <person name="Fujiyama A."/>
            <person name="Inagaki F."/>
            <person name="Takami H."/>
        </authorList>
    </citation>
    <scope>NUCLEOTIDE SEQUENCE</scope>
    <source>
        <strain evidence="9">Expedition CK06-06</strain>
    </source>
</reference>
<comment type="caution">
    <text evidence="9">The sequence shown here is derived from an EMBL/GenBank/DDBJ whole genome shotgun (WGS) entry which is preliminary data.</text>
</comment>
<evidence type="ECO:0000256" key="5">
    <source>
        <dbReference type="ARBA" id="ARBA00022989"/>
    </source>
</evidence>
<dbReference type="InterPro" id="IPR035906">
    <property type="entry name" value="MetI-like_sf"/>
</dbReference>
<evidence type="ECO:0000256" key="1">
    <source>
        <dbReference type="ARBA" id="ARBA00004651"/>
    </source>
</evidence>
<dbReference type="Gene3D" id="1.10.3720.10">
    <property type="entry name" value="MetI-like"/>
    <property type="match status" value="1"/>
</dbReference>
<evidence type="ECO:0000313" key="9">
    <source>
        <dbReference type="EMBL" id="GAG29674.1"/>
    </source>
</evidence>
<gene>
    <name evidence="9" type="ORF">S01H1_69933</name>
</gene>
<feature type="transmembrane region" description="Helical" evidence="7">
    <location>
        <begin position="78"/>
        <end position="104"/>
    </location>
</feature>
<evidence type="ECO:0000256" key="2">
    <source>
        <dbReference type="ARBA" id="ARBA00022448"/>
    </source>
</evidence>
<dbReference type="InterPro" id="IPR000515">
    <property type="entry name" value="MetI-like"/>
</dbReference>
<keyword evidence="5 7" id="KW-1133">Transmembrane helix</keyword>
<keyword evidence="4 7" id="KW-0812">Transmembrane</keyword>
<comment type="subcellular location">
    <subcellularLocation>
        <location evidence="1">Cell membrane</location>
        <topology evidence="1">Multi-pass membrane protein</topology>
    </subcellularLocation>
</comment>
<dbReference type="PROSITE" id="PS50928">
    <property type="entry name" value="ABC_TM1"/>
    <property type="match status" value="1"/>
</dbReference>
<feature type="domain" description="ABC transmembrane type-1" evidence="8">
    <location>
        <begin position="1"/>
        <end position="97"/>
    </location>
</feature>
<dbReference type="GO" id="GO:0071916">
    <property type="term" value="F:dipeptide transmembrane transporter activity"/>
    <property type="evidence" value="ECO:0007669"/>
    <property type="project" value="TreeGrafter"/>
</dbReference>
<dbReference type="AlphaFoldDB" id="X0WFD7"/>
<evidence type="ECO:0000256" key="6">
    <source>
        <dbReference type="ARBA" id="ARBA00023136"/>
    </source>
</evidence>
<evidence type="ECO:0000256" key="4">
    <source>
        <dbReference type="ARBA" id="ARBA00022692"/>
    </source>
</evidence>
<sequence length="111" mass="12227">MLEVLRQDYVRTAWSKGLGERAVILRHALKNALIPVLTVISLLLAIVASGNVVLETLFQLPGIGFYVVNAIQQHDYPVVQGVVLVVAAGLVFVNLLVDMAYAWLDPRIRYG</sequence>
<evidence type="ECO:0000259" key="8">
    <source>
        <dbReference type="PROSITE" id="PS50928"/>
    </source>
</evidence>
<dbReference type="CDD" id="cd06261">
    <property type="entry name" value="TM_PBP2"/>
    <property type="match status" value="1"/>
</dbReference>
<feature type="transmembrane region" description="Helical" evidence="7">
    <location>
        <begin position="32"/>
        <end position="58"/>
    </location>
</feature>
<keyword evidence="3" id="KW-1003">Cell membrane</keyword>
<dbReference type="PANTHER" id="PTHR43163">
    <property type="entry name" value="DIPEPTIDE TRANSPORT SYSTEM PERMEASE PROTEIN DPPB-RELATED"/>
    <property type="match status" value="1"/>
</dbReference>
<organism evidence="9">
    <name type="scientific">marine sediment metagenome</name>
    <dbReference type="NCBI Taxonomy" id="412755"/>
    <lineage>
        <taxon>unclassified sequences</taxon>
        <taxon>metagenomes</taxon>
        <taxon>ecological metagenomes</taxon>
    </lineage>
</organism>
<dbReference type="EMBL" id="BARS01046458">
    <property type="protein sequence ID" value="GAG29674.1"/>
    <property type="molecule type" value="Genomic_DNA"/>
</dbReference>